<protein>
    <recommendedName>
        <fullName evidence="5">U6 snRNA phosphodiesterase</fullName>
        <ecNumber evidence="5">3.1.4.-</ecNumber>
    </recommendedName>
</protein>
<dbReference type="GO" id="GO:0005634">
    <property type="term" value="C:nucleus"/>
    <property type="evidence" value="ECO:0007669"/>
    <property type="project" value="UniProtKB-SubCell"/>
</dbReference>
<sequence>MVLVDYSSDSDAESDAADAVDRGPPAKKPRIDNGKALPPLPSAFHDLYASTVRTSTADDPSLHQGRVRQIPHKAGNWPSHVYIEWHPPNEAFSLLTRLISTLQKKTTDVTITSFLTSDLGVPLPLHISLSRPLSLTTADKDDFLTQLVSSIKRSNIPPFDLCIRDVEWHRTEESGRSFLVLRLESSSHATSTSTATNHKNPELTELLKRCNTIAKEYGQPGLYEWASDISSDDEGYSKKMTQKTSVSNAFHISIAWSFSPPSDGLKQLTSRVFGPSFTSTSTAATATNIHKGEETAKAEPQGQPTTDKVRTTTTPTYVHVNAVKAKIGNVVTNIPLPTPGRKGKVSDANRLLGLTP</sequence>
<dbReference type="InterPro" id="IPR027521">
    <property type="entry name" value="Usb1"/>
</dbReference>
<reference evidence="7" key="2">
    <citation type="submission" date="2023-05" db="EMBL/GenBank/DDBJ databases">
        <authorList>
            <consortium name="Lawrence Berkeley National Laboratory"/>
            <person name="Steindorff A."/>
            <person name="Hensen N."/>
            <person name="Bonometti L."/>
            <person name="Westerberg I."/>
            <person name="Brannstrom I.O."/>
            <person name="Guillou S."/>
            <person name="Cros-Aarteil S."/>
            <person name="Calhoun S."/>
            <person name="Haridas S."/>
            <person name="Kuo A."/>
            <person name="Mondo S."/>
            <person name="Pangilinan J."/>
            <person name="Riley R."/>
            <person name="Labutti K."/>
            <person name="Andreopoulos B."/>
            <person name="Lipzen A."/>
            <person name="Chen C."/>
            <person name="Yanf M."/>
            <person name="Daum C."/>
            <person name="Ng V."/>
            <person name="Clum A."/>
            <person name="Ohm R."/>
            <person name="Martin F."/>
            <person name="Silar P."/>
            <person name="Natvig D."/>
            <person name="Lalanne C."/>
            <person name="Gautier V."/>
            <person name="Ament-Velasquez S.L."/>
            <person name="Kruys A."/>
            <person name="Hutchinson M.I."/>
            <person name="Powell A.J."/>
            <person name="Barry K."/>
            <person name="Miller A.N."/>
            <person name="Grigoriev I.V."/>
            <person name="Debuchy R."/>
            <person name="Gladieux P."/>
            <person name="Thoren M.H."/>
            <person name="Johannesson H."/>
        </authorList>
    </citation>
    <scope>NUCLEOTIDE SEQUENCE</scope>
    <source>
        <strain evidence="7">PSN293</strain>
    </source>
</reference>
<name>A0AAN6YFC0_9PEZI</name>
<accession>A0AAN6YFC0</accession>
<feature type="compositionally biased region" description="Acidic residues" evidence="6">
    <location>
        <begin position="8"/>
        <end position="18"/>
    </location>
</feature>
<comment type="caution">
    <text evidence="7">The sequence shown here is derived from an EMBL/GenBank/DDBJ whole genome shotgun (WGS) entry which is preliminary data.</text>
</comment>
<feature type="region of interest" description="Disordered" evidence="6">
    <location>
        <begin position="337"/>
        <end position="356"/>
    </location>
</feature>
<dbReference type="GO" id="GO:0034477">
    <property type="term" value="P:U6 snRNA 3'-end processing"/>
    <property type="evidence" value="ECO:0007669"/>
    <property type="project" value="UniProtKB-UniRule"/>
</dbReference>
<feature type="active site" description="Proton donor/acceptor" evidence="5">
    <location>
        <position position="251"/>
    </location>
</feature>
<gene>
    <name evidence="5" type="primary">USB1</name>
    <name evidence="7" type="ORF">QBC37DRAFT_413010</name>
</gene>
<feature type="region of interest" description="Disordered" evidence="6">
    <location>
        <begin position="1"/>
        <end position="36"/>
    </location>
</feature>
<keyword evidence="3" id="KW-0456">Lyase</keyword>
<comment type="function">
    <text evidence="5">Phosphodiesterase responsible for the U6 snRNA 3' end processing. Acts as an exoribonuclease (RNase) responsible for trimming the poly(U) tract of the last nucleotides in the pre-U6 snRNA molecule, leading to the formation of mature U6 snRNA.</text>
</comment>
<evidence type="ECO:0000256" key="5">
    <source>
        <dbReference type="HAMAP-Rule" id="MF_03040"/>
    </source>
</evidence>
<dbReference type="PANTHER" id="PTHR13522:SF3">
    <property type="entry name" value="U6 SNRNA PHOSPHODIESTERASE 1"/>
    <property type="match status" value="1"/>
</dbReference>
<dbReference type="Gene3D" id="3.90.1140.10">
    <property type="entry name" value="Cyclic phosphodiesterase"/>
    <property type="match status" value="1"/>
</dbReference>
<evidence type="ECO:0000256" key="4">
    <source>
        <dbReference type="ARBA" id="ARBA00023242"/>
    </source>
</evidence>
<evidence type="ECO:0000256" key="3">
    <source>
        <dbReference type="ARBA" id="ARBA00023239"/>
    </source>
</evidence>
<evidence type="ECO:0000256" key="2">
    <source>
        <dbReference type="ARBA" id="ARBA00022801"/>
    </source>
</evidence>
<evidence type="ECO:0000256" key="6">
    <source>
        <dbReference type="SAM" id="MobiDB-lite"/>
    </source>
</evidence>
<dbReference type="GO" id="GO:0016829">
    <property type="term" value="F:lyase activity"/>
    <property type="evidence" value="ECO:0007669"/>
    <property type="project" value="UniProtKB-KW"/>
</dbReference>
<comment type="similarity">
    <text evidence="5">Belongs to the 2H phosphoesterase superfamily. USB1 family.</text>
</comment>
<organism evidence="7 8">
    <name type="scientific">Rhypophila decipiens</name>
    <dbReference type="NCBI Taxonomy" id="261697"/>
    <lineage>
        <taxon>Eukaryota</taxon>
        <taxon>Fungi</taxon>
        <taxon>Dikarya</taxon>
        <taxon>Ascomycota</taxon>
        <taxon>Pezizomycotina</taxon>
        <taxon>Sordariomycetes</taxon>
        <taxon>Sordariomycetidae</taxon>
        <taxon>Sordariales</taxon>
        <taxon>Naviculisporaceae</taxon>
        <taxon>Rhypophila</taxon>
    </lineage>
</organism>
<evidence type="ECO:0000313" key="8">
    <source>
        <dbReference type="Proteomes" id="UP001301769"/>
    </source>
</evidence>
<keyword evidence="1 5" id="KW-0540">Nuclease</keyword>
<reference evidence="7" key="1">
    <citation type="journal article" date="2023" name="Mol. Phylogenet. Evol.">
        <title>Genome-scale phylogeny and comparative genomics of the fungal order Sordariales.</title>
        <authorList>
            <person name="Hensen N."/>
            <person name="Bonometti L."/>
            <person name="Westerberg I."/>
            <person name="Brannstrom I.O."/>
            <person name="Guillou S."/>
            <person name="Cros-Aarteil S."/>
            <person name="Calhoun S."/>
            <person name="Haridas S."/>
            <person name="Kuo A."/>
            <person name="Mondo S."/>
            <person name="Pangilinan J."/>
            <person name="Riley R."/>
            <person name="LaButti K."/>
            <person name="Andreopoulos B."/>
            <person name="Lipzen A."/>
            <person name="Chen C."/>
            <person name="Yan M."/>
            <person name="Daum C."/>
            <person name="Ng V."/>
            <person name="Clum A."/>
            <person name="Steindorff A."/>
            <person name="Ohm R.A."/>
            <person name="Martin F."/>
            <person name="Silar P."/>
            <person name="Natvig D.O."/>
            <person name="Lalanne C."/>
            <person name="Gautier V."/>
            <person name="Ament-Velasquez S.L."/>
            <person name="Kruys A."/>
            <person name="Hutchinson M.I."/>
            <person name="Powell A.J."/>
            <person name="Barry K."/>
            <person name="Miller A.N."/>
            <person name="Grigoriev I.V."/>
            <person name="Debuchy R."/>
            <person name="Gladieux P."/>
            <person name="Hiltunen Thoren M."/>
            <person name="Johannesson H."/>
        </authorList>
    </citation>
    <scope>NUCLEOTIDE SEQUENCE</scope>
    <source>
        <strain evidence="7">PSN293</strain>
    </source>
</reference>
<dbReference type="AlphaFoldDB" id="A0AAN6YFC0"/>
<evidence type="ECO:0000256" key="1">
    <source>
        <dbReference type="ARBA" id="ARBA00022722"/>
    </source>
</evidence>
<feature type="region of interest" description="Disordered" evidence="6">
    <location>
        <begin position="290"/>
        <end position="310"/>
    </location>
</feature>
<dbReference type="EC" id="3.1.4.-" evidence="5"/>
<comment type="subcellular location">
    <subcellularLocation>
        <location evidence="5">Nucleus</location>
    </subcellularLocation>
</comment>
<keyword evidence="8" id="KW-1185">Reference proteome</keyword>
<dbReference type="Proteomes" id="UP001301769">
    <property type="component" value="Unassembled WGS sequence"/>
</dbReference>
<dbReference type="EMBL" id="MU858054">
    <property type="protein sequence ID" value="KAK4218299.1"/>
    <property type="molecule type" value="Genomic_DNA"/>
</dbReference>
<proteinExistence type="inferred from homology"/>
<dbReference type="GO" id="GO:1990838">
    <property type="term" value="F:poly(U)-specific exoribonuclease activity, producing 3' uridine cyclic phosphate ends"/>
    <property type="evidence" value="ECO:0007669"/>
    <property type="project" value="UniProtKB-UniRule"/>
</dbReference>
<feature type="active site" description="Proton donor/acceptor" evidence="5">
    <location>
        <position position="126"/>
    </location>
</feature>
<keyword evidence="4 5" id="KW-0539">Nucleus</keyword>
<keyword evidence="2 5" id="KW-0378">Hydrolase</keyword>
<dbReference type="PANTHER" id="PTHR13522">
    <property type="entry name" value="U6 SNRNA PHOSPHODIESTERASE 1"/>
    <property type="match status" value="1"/>
</dbReference>
<dbReference type="Pfam" id="PF09749">
    <property type="entry name" value="HVSL"/>
    <property type="match status" value="1"/>
</dbReference>
<dbReference type="HAMAP" id="MF_03040">
    <property type="entry name" value="USB1"/>
    <property type="match status" value="1"/>
</dbReference>
<evidence type="ECO:0000313" key="7">
    <source>
        <dbReference type="EMBL" id="KAK4218299.1"/>
    </source>
</evidence>